<comment type="similarity">
    <text evidence="2">Belongs to the GerABKC lipoprotein family.</text>
</comment>
<accession>A0A495AB80</accession>
<protein>
    <recommendedName>
        <fullName evidence="12">Ger(X)C family spore germination protein</fullName>
    </recommendedName>
</protein>
<keyword evidence="3" id="KW-0309">Germination</keyword>
<dbReference type="InterPro" id="IPR008844">
    <property type="entry name" value="Spore_GerAC-like"/>
</dbReference>
<dbReference type="InterPro" id="IPR046953">
    <property type="entry name" value="Spore_GerAC-like_C"/>
</dbReference>
<organism evidence="10 11">
    <name type="scientific">Oceanobacillus halophilus</name>
    <dbReference type="NCBI Taxonomy" id="930130"/>
    <lineage>
        <taxon>Bacteria</taxon>
        <taxon>Bacillati</taxon>
        <taxon>Bacillota</taxon>
        <taxon>Bacilli</taxon>
        <taxon>Bacillales</taxon>
        <taxon>Bacillaceae</taxon>
        <taxon>Oceanobacillus</taxon>
    </lineage>
</organism>
<comment type="caution">
    <text evidence="10">The sequence shown here is derived from an EMBL/GenBank/DDBJ whole genome shotgun (WGS) entry which is preliminary data.</text>
</comment>
<dbReference type="InterPro" id="IPR038501">
    <property type="entry name" value="Spore_GerAC_C_sf"/>
</dbReference>
<evidence type="ECO:0000256" key="7">
    <source>
        <dbReference type="ARBA" id="ARBA00023288"/>
    </source>
</evidence>
<dbReference type="Proteomes" id="UP000269301">
    <property type="component" value="Unassembled WGS sequence"/>
</dbReference>
<name>A0A495AB80_9BACI</name>
<dbReference type="GO" id="GO:0009847">
    <property type="term" value="P:spore germination"/>
    <property type="evidence" value="ECO:0007669"/>
    <property type="project" value="InterPro"/>
</dbReference>
<keyword evidence="5" id="KW-0472">Membrane</keyword>
<dbReference type="Pfam" id="PF05504">
    <property type="entry name" value="Spore_GerAC"/>
    <property type="match status" value="1"/>
</dbReference>
<dbReference type="GO" id="GO:0016020">
    <property type="term" value="C:membrane"/>
    <property type="evidence" value="ECO:0007669"/>
    <property type="project" value="UniProtKB-SubCell"/>
</dbReference>
<dbReference type="PROSITE" id="PS51257">
    <property type="entry name" value="PROKAR_LIPOPROTEIN"/>
    <property type="match status" value="1"/>
</dbReference>
<evidence type="ECO:0000313" key="10">
    <source>
        <dbReference type="EMBL" id="RKQ37311.1"/>
    </source>
</evidence>
<keyword evidence="6" id="KW-0564">Palmitate</keyword>
<evidence type="ECO:0000256" key="2">
    <source>
        <dbReference type="ARBA" id="ARBA00007886"/>
    </source>
</evidence>
<proteinExistence type="inferred from homology"/>
<evidence type="ECO:0000256" key="1">
    <source>
        <dbReference type="ARBA" id="ARBA00004635"/>
    </source>
</evidence>
<evidence type="ECO:0000259" key="8">
    <source>
        <dbReference type="Pfam" id="PF05504"/>
    </source>
</evidence>
<evidence type="ECO:0000256" key="3">
    <source>
        <dbReference type="ARBA" id="ARBA00022544"/>
    </source>
</evidence>
<dbReference type="PANTHER" id="PTHR35789">
    <property type="entry name" value="SPORE GERMINATION PROTEIN B3"/>
    <property type="match status" value="1"/>
</dbReference>
<evidence type="ECO:0000256" key="5">
    <source>
        <dbReference type="ARBA" id="ARBA00023136"/>
    </source>
</evidence>
<dbReference type="PANTHER" id="PTHR35789:SF1">
    <property type="entry name" value="SPORE GERMINATION PROTEIN B3"/>
    <property type="match status" value="1"/>
</dbReference>
<feature type="domain" description="Spore germination GerAC-like C-terminal" evidence="8">
    <location>
        <begin position="237"/>
        <end position="407"/>
    </location>
</feature>
<dbReference type="EMBL" id="RBZP01000001">
    <property type="protein sequence ID" value="RKQ37311.1"/>
    <property type="molecule type" value="Genomic_DNA"/>
</dbReference>
<comment type="subcellular location">
    <subcellularLocation>
        <location evidence="1">Membrane</location>
        <topology evidence="1">Lipid-anchor</topology>
    </subcellularLocation>
</comment>
<dbReference type="Gene3D" id="3.30.300.210">
    <property type="entry name" value="Nutrient germinant receptor protein C, domain 3"/>
    <property type="match status" value="1"/>
</dbReference>
<dbReference type="InterPro" id="IPR057336">
    <property type="entry name" value="GerAC_N"/>
</dbReference>
<sequence>MSKLRTTGKIFIIILLVFILSGCMDQTEVDQLAYVVAIGLGKSEEDDNLVKITYIFANPESGTQAGGSGGDEPPQETISFSATDFITSRSLANAVIAKQVTYDLLRLIIVSEDFAKDEDFIRWIYDATKAMEIRRDIRLLVSQEEPSVFVQNNQPKLDTRPHQYFELMFNRGLNTGTVPPSKLNRFFRITEADANLFLSIYATTELNDDTKENKDPDNIAAGEFEFEGETNNTQFAGSAVFKEGIMIDTLTIEETRLAFLLSNVLQQPDEILTSLPDPFTDEHYLTVRIRRESNVDLKMNLDKTKPSILATIPISIEVMTNHGMTDFTDSEKIRQTLEKSFEDTLTEKFDELIKKTQEKYSTEPFGWSLVARKEFLTIPEWESFDWMKTYPNMEIHTDVRVDLEKFGRQTELPSLDEMRD</sequence>
<feature type="domain" description="Spore germination protein N-terminal" evidence="9">
    <location>
        <begin position="25"/>
        <end position="198"/>
    </location>
</feature>
<dbReference type="OrthoDB" id="9816067at2"/>
<keyword evidence="11" id="KW-1185">Reference proteome</keyword>
<reference evidence="10 11" key="1">
    <citation type="journal article" date="2016" name="Int. J. Syst. Evol. Microbiol.">
        <title>Oceanobacillus halophilus sp. nov., a novel moderately halophilic bacterium from a hypersaline lake.</title>
        <authorList>
            <person name="Amoozegar M.A."/>
            <person name="Bagheri M."/>
            <person name="Makhdoumi A."/>
            <person name="Nikou M.M."/>
            <person name="Fazeli S.A.S."/>
            <person name="Schumann P."/>
            <person name="Sproer C."/>
            <person name="Sanchez-Porro C."/>
            <person name="Ventosa A."/>
        </authorList>
    </citation>
    <scope>NUCLEOTIDE SEQUENCE [LARGE SCALE GENOMIC DNA]</scope>
    <source>
        <strain evidence="10 11">DSM 23996</strain>
    </source>
</reference>
<dbReference type="AlphaFoldDB" id="A0A495AB80"/>
<evidence type="ECO:0000256" key="6">
    <source>
        <dbReference type="ARBA" id="ARBA00023139"/>
    </source>
</evidence>
<evidence type="ECO:0008006" key="12">
    <source>
        <dbReference type="Google" id="ProtNLM"/>
    </source>
</evidence>
<dbReference type="Pfam" id="PF25198">
    <property type="entry name" value="Spore_GerAC_N"/>
    <property type="match status" value="1"/>
</dbReference>
<evidence type="ECO:0000259" key="9">
    <source>
        <dbReference type="Pfam" id="PF25198"/>
    </source>
</evidence>
<keyword evidence="4" id="KW-0732">Signal</keyword>
<evidence type="ECO:0000256" key="4">
    <source>
        <dbReference type="ARBA" id="ARBA00022729"/>
    </source>
</evidence>
<dbReference type="RefSeq" id="WP_121202394.1">
    <property type="nucleotide sequence ID" value="NZ_RBZP01000001.1"/>
</dbReference>
<gene>
    <name evidence="10" type="ORF">D8M06_00465</name>
</gene>
<keyword evidence="7" id="KW-0449">Lipoprotein</keyword>
<evidence type="ECO:0000313" key="11">
    <source>
        <dbReference type="Proteomes" id="UP000269301"/>
    </source>
</evidence>